<evidence type="ECO:0000313" key="1">
    <source>
        <dbReference type="EMBL" id="KAJ5203301.1"/>
    </source>
</evidence>
<accession>A0A9W9SZ74</accession>
<comment type="caution">
    <text evidence="1">The sequence shown here is derived from an EMBL/GenBank/DDBJ whole genome shotgun (WGS) entry which is preliminary data.</text>
</comment>
<keyword evidence="2" id="KW-1185">Reference proteome</keyword>
<evidence type="ECO:0000313" key="2">
    <source>
        <dbReference type="Proteomes" id="UP001150942"/>
    </source>
</evidence>
<dbReference type="EMBL" id="JAPQKQ010000003">
    <property type="protein sequence ID" value="KAJ5203301.1"/>
    <property type="molecule type" value="Genomic_DNA"/>
</dbReference>
<proteinExistence type="predicted"/>
<gene>
    <name evidence="1" type="ORF">N7449_005380</name>
</gene>
<name>A0A9W9SZ74_9EURO</name>
<protein>
    <submittedName>
        <fullName evidence="1">Uncharacterized protein</fullName>
    </submittedName>
</protein>
<dbReference type="Proteomes" id="UP001150942">
    <property type="component" value="Unassembled WGS sequence"/>
</dbReference>
<sequence length="257" mass="28984">MIGNSQLFLLGLEGTEVTLPSSDSLKIRGDTWVIDKKLNEVSCMITREDINRGRSVPSYTMGKFLCHKVGAPQSAFIRIYSQVPIEGTQFLSPEVRAQQAVPPYQHGEVMVLKKFKKGNCIVVPNLLGYSETIQGQDGLVPGGYITYLVWNKVPGESLSGELFWSFDKPKRDLIRRKFRAAYEALISFGYLSIAKDPAQIIWDENSAQLHISGFSMAVAVDPTSVDPTSKWNDDIYAVYELIKRPNIGWEDTTRWEW</sequence>
<dbReference type="OrthoDB" id="5401170at2759"/>
<dbReference type="AlphaFoldDB" id="A0A9W9SZ74"/>
<reference evidence="1" key="2">
    <citation type="journal article" date="2023" name="IMA Fungus">
        <title>Comparative genomic study of the Penicillium genus elucidates a diverse pangenome and 15 lateral gene transfer events.</title>
        <authorList>
            <person name="Petersen C."/>
            <person name="Sorensen T."/>
            <person name="Nielsen M.R."/>
            <person name="Sondergaard T.E."/>
            <person name="Sorensen J.L."/>
            <person name="Fitzpatrick D.A."/>
            <person name="Frisvad J.C."/>
            <person name="Nielsen K.L."/>
        </authorList>
    </citation>
    <scope>NUCLEOTIDE SEQUENCE</scope>
    <source>
        <strain evidence="1">IBT 20477</strain>
    </source>
</reference>
<reference evidence="1" key="1">
    <citation type="submission" date="2022-11" db="EMBL/GenBank/DDBJ databases">
        <authorList>
            <person name="Petersen C."/>
        </authorList>
    </citation>
    <scope>NUCLEOTIDE SEQUENCE</scope>
    <source>
        <strain evidence="1">IBT 20477</strain>
    </source>
</reference>
<organism evidence="1 2">
    <name type="scientific">Penicillium cf. viridicatum</name>
    <dbReference type="NCBI Taxonomy" id="2972119"/>
    <lineage>
        <taxon>Eukaryota</taxon>
        <taxon>Fungi</taxon>
        <taxon>Dikarya</taxon>
        <taxon>Ascomycota</taxon>
        <taxon>Pezizomycotina</taxon>
        <taxon>Eurotiomycetes</taxon>
        <taxon>Eurotiomycetidae</taxon>
        <taxon>Eurotiales</taxon>
        <taxon>Aspergillaceae</taxon>
        <taxon>Penicillium</taxon>
    </lineage>
</organism>